<gene>
    <name evidence="5" type="ORF">OINT_4000106</name>
</gene>
<dbReference type="FunFam" id="3.40.50.720:FF:000215">
    <property type="entry name" value="3-hydroxyacyl-CoA dehydrogenase type-2"/>
    <property type="match status" value="1"/>
</dbReference>
<dbReference type="HOGENOM" id="CLU_010194_42_0_5"/>
<dbReference type="Gene3D" id="3.40.50.720">
    <property type="entry name" value="NAD(P)-binding Rossmann-like Domain"/>
    <property type="match status" value="1"/>
</dbReference>
<name>C4WRA1_9HYPH</name>
<reference evidence="5 6" key="1">
    <citation type="submission" date="2009-05" db="EMBL/GenBank/DDBJ databases">
        <authorList>
            <person name="Setubal J.C."/>
            <person name="Boyle S."/>
            <person name="Crasta O.R."/>
            <person name="Gillespie J.J."/>
            <person name="Kenyon R.W."/>
            <person name="Lu J."/>
            <person name="Mane S."/>
            <person name="Nagrani S."/>
            <person name="Shallom J.M."/>
            <person name="Shallom S."/>
            <person name="Shukla M."/>
            <person name="Snyder E.E."/>
            <person name="Sobral B.W."/>
            <person name="Wattam A.R."/>
            <person name="Will R."/>
            <person name="Williams K."/>
            <person name="Yoo H."/>
            <person name="Munk C."/>
            <person name="Tapia R."/>
            <person name="Green L."/>
            <person name="Rogers Y."/>
            <person name="Detter J.C."/>
            <person name="Bruce D."/>
            <person name="Brettin T.S."/>
            <person name="Tsolis R."/>
        </authorList>
    </citation>
    <scope>NUCLEOTIDE SEQUENCE [LARGE SCALE GENOMIC DNA]</scope>
    <source>
        <strain evidence="5 6">LMG 3301</strain>
    </source>
</reference>
<dbReference type="InterPro" id="IPR002347">
    <property type="entry name" value="SDR_fam"/>
</dbReference>
<dbReference type="EMBL" id="ACQA01000003">
    <property type="protein sequence ID" value="EEQ92855.1"/>
    <property type="molecule type" value="Genomic_DNA"/>
</dbReference>
<evidence type="ECO:0000256" key="1">
    <source>
        <dbReference type="ARBA" id="ARBA00006484"/>
    </source>
</evidence>
<dbReference type="CDD" id="cd05371">
    <property type="entry name" value="HSD10-like_SDR_c"/>
    <property type="match status" value="1"/>
</dbReference>
<dbReference type="PRINTS" id="PR00081">
    <property type="entry name" value="GDHRDH"/>
</dbReference>
<sequence>MEKYSVSSCARRKSTNSNRRRPEDKNMQIKDRVFLITGASSGLGAAVAKMAVDAGSKVMLLDVNAEAGESQAKALGAAAKFHRTDVTSDEDGKAAIAAALEAFGRVDVLVNCAGVAPGEKVLGRDGAHRLESFTRAISINLIGTFNMLRLAAEAMAKNDPGEGGERGVIINTASVAAFDGQIGQAAYSASKGGVAAMTLPVARELARHGIRVMTIAPGIFATPMMAGMPQEVQDALGASVPFPPRLGRPEEYAALARHIVENQMLNGEVIRLDGALRMAAK</sequence>
<dbReference type="PROSITE" id="PS00061">
    <property type="entry name" value="ADH_SHORT"/>
    <property type="match status" value="1"/>
</dbReference>
<evidence type="ECO:0000256" key="4">
    <source>
        <dbReference type="SAM" id="MobiDB-lite"/>
    </source>
</evidence>
<evidence type="ECO:0000313" key="5">
    <source>
        <dbReference type="EMBL" id="EEQ92855.1"/>
    </source>
</evidence>
<dbReference type="GO" id="GO:0016491">
    <property type="term" value="F:oxidoreductase activity"/>
    <property type="evidence" value="ECO:0007669"/>
    <property type="project" value="UniProtKB-KW"/>
</dbReference>
<dbReference type="AlphaFoldDB" id="C4WRA1"/>
<keyword evidence="2" id="KW-0560">Oxidoreductase</keyword>
<accession>C4WRA1</accession>
<dbReference type="PANTHER" id="PTHR43658">
    <property type="entry name" value="SHORT-CHAIN DEHYDROGENASE/REDUCTASE"/>
    <property type="match status" value="1"/>
</dbReference>
<evidence type="ECO:0000256" key="2">
    <source>
        <dbReference type="ARBA" id="ARBA00023002"/>
    </source>
</evidence>
<comment type="caution">
    <text evidence="5">The sequence shown here is derived from an EMBL/GenBank/DDBJ whole genome shotgun (WGS) entry which is preliminary data.</text>
</comment>
<dbReference type="Pfam" id="PF00106">
    <property type="entry name" value="adh_short"/>
    <property type="match status" value="1"/>
</dbReference>
<dbReference type="InterPro" id="IPR020904">
    <property type="entry name" value="Sc_DH/Rdtase_CS"/>
</dbReference>
<evidence type="ECO:0000256" key="3">
    <source>
        <dbReference type="RuleBase" id="RU000363"/>
    </source>
</evidence>
<protein>
    <submittedName>
        <fullName evidence="5">3-hydroxyacyl-CoA dehydrogenase type-2</fullName>
    </submittedName>
</protein>
<feature type="region of interest" description="Disordered" evidence="4">
    <location>
        <begin position="1"/>
        <end position="26"/>
    </location>
</feature>
<comment type="similarity">
    <text evidence="1 3">Belongs to the short-chain dehydrogenases/reductases (SDR) family.</text>
</comment>
<dbReference type="SUPFAM" id="SSF51735">
    <property type="entry name" value="NAD(P)-binding Rossmann-fold domains"/>
    <property type="match status" value="1"/>
</dbReference>
<proteinExistence type="inferred from homology"/>
<dbReference type="PRINTS" id="PR00080">
    <property type="entry name" value="SDRFAMILY"/>
</dbReference>
<evidence type="ECO:0000313" key="6">
    <source>
        <dbReference type="Proteomes" id="UP000004386"/>
    </source>
</evidence>
<dbReference type="InterPro" id="IPR036291">
    <property type="entry name" value="NAD(P)-bd_dom_sf"/>
</dbReference>
<dbReference type="Proteomes" id="UP000004386">
    <property type="component" value="Unassembled WGS sequence"/>
</dbReference>
<dbReference type="PANTHER" id="PTHR43658:SF8">
    <property type="entry name" value="17-BETA-HYDROXYSTEROID DEHYDROGENASE 14-RELATED"/>
    <property type="match status" value="1"/>
</dbReference>
<organism evidence="5 6">
    <name type="scientific">Brucella intermedia LMG 3301</name>
    <dbReference type="NCBI Taxonomy" id="641118"/>
    <lineage>
        <taxon>Bacteria</taxon>
        <taxon>Pseudomonadati</taxon>
        <taxon>Pseudomonadota</taxon>
        <taxon>Alphaproteobacteria</taxon>
        <taxon>Hyphomicrobiales</taxon>
        <taxon>Brucellaceae</taxon>
        <taxon>Brucella/Ochrobactrum group</taxon>
        <taxon>Brucella</taxon>
    </lineage>
</organism>